<sequence length="390" mass="43317">MKEQIFAALEKQREKLISMADFIYDHPECRGNEVQASALLTDYLEENGFLVERGIADFPTAFRAVYENGSGGPSIGILCEYDALEKIGHGCGHHMQGPSCIGAALALKEVYQERPYKLVIYGTPAEETLGSKSLMLERGCFKDIDVALMMHGSPTTCTDVKSMADIHFDVKFRGKSAHAAMAPEKGRSAFDALLVAFHGIEFLREHVPEDIRMHYTVTTLPGPANVVPAEASGQFSLRSYSRERLDSQVIPRFYDIIKGAALIAGVEYEIHRDKYLFNKIPVLKLNELLMKNAELVNAPRLAPPREKTGSTDFGNVMYEVPGSCIRVAFVPRGAVAHSQEYVDAGKTQEAHDCILYGAKIIAASCYDMISRPELLQEIQAEFRENRKNFA</sequence>
<keyword evidence="4" id="KW-1185">Reference proteome</keyword>
<dbReference type="PANTHER" id="PTHR30575">
    <property type="entry name" value="PEPTIDASE M20"/>
    <property type="match status" value="1"/>
</dbReference>
<dbReference type="Gene3D" id="3.30.70.360">
    <property type="match status" value="1"/>
</dbReference>
<dbReference type="GO" id="GO:0005737">
    <property type="term" value="C:cytoplasm"/>
    <property type="evidence" value="ECO:0007669"/>
    <property type="project" value="TreeGrafter"/>
</dbReference>
<dbReference type="Pfam" id="PF01546">
    <property type="entry name" value="Peptidase_M20"/>
    <property type="match status" value="1"/>
</dbReference>
<dbReference type="InterPro" id="IPR011650">
    <property type="entry name" value="Peptidase_M20_dimer"/>
</dbReference>
<protein>
    <recommendedName>
        <fullName evidence="1">Peptidase M20 domain-containing protein 2</fullName>
    </recommendedName>
</protein>
<comment type="caution">
    <text evidence="3">The sequence shown here is derived from an EMBL/GenBank/DDBJ whole genome shotgun (WGS) entry which is preliminary data.</text>
</comment>
<evidence type="ECO:0000313" key="3">
    <source>
        <dbReference type="EMBL" id="MDQ0153274.1"/>
    </source>
</evidence>
<dbReference type="InterPro" id="IPR017144">
    <property type="entry name" value="Xaa-Arg_dipeptidase"/>
</dbReference>
<evidence type="ECO:0000256" key="1">
    <source>
        <dbReference type="PIRNR" id="PIRNR037226"/>
    </source>
</evidence>
<organism evidence="3 4">
    <name type="scientific">Moryella indoligenes</name>
    <dbReference type="NCBI Taxonomy" id="371674"/>
    <lineage>
        <taxon>Bacteria</taxon>
        <taxon>Bacillati</taxon>
        <taxon>Bacillota</taxon>
        <taxon>Clostridia</taxon>
        <taxon>Lachnospirales</taxon>
        <taxon>Lachnospiraceae</taxon>
        <taxon>Moryella</taxon>
    </lineage>
</organism>
<evidence type="ECO:0000259" key="2">
    <source>
        <dbReference type="Pfam" id="PF07687"/>
    </source>
</evidence>
<dbReference type="Proteomes" id="UP001241537">
    <property type="component" value="Unassembled WGS sequence"/>
</dbReference>
<dbReference type="InterPro" id="IPR052030">
    <property type="entry name" value="Peptidase_M20/M20A_hydrolases"/>
</dbReference>
<dbReference type="GO" id="GO:0016805">
    <property type="term" value="F:dipeptidase activity"/>
    <property type="evidence" value="ECO:0007669"/>
    <property type="project" value="InterPro"/>
</dbReference>
<dbReference type="PANTHER" id="PTHR30575:SF0">
    <property type="entry name" value="XAA-ARG DIPEPTIDASE"/>
    <property type="match status" value="1"/>
</dbReference>
<gene>
    <name evidence="3" type="ORF">J2S20_001984</name>
</gene>
<proteinExistence type="inferred from homology"/>
<dbReference type="AlphaFoldDB" id="A0AAE3VBK7"/>
<dbReference type="PIRSF" id="PIRSF037226">
    <property type="entry name" value="Amidohydrolase_ACY1L2_prd"/>
    <property type="match status" value="1"/>
</dbReference>
<dbReference type="EMBL" id="JAUSTO010000015">
    <property type="protein sequence ID" value="MDQ0153274.1"/>
    <property type="molecule type" value="Genomic_DNA"/>
</dbReference>
<accession>A0AAE3VBK7</accession>
<reference evidence="3" key="1">
    <citation type="submission" date="2023-07" db="EMBL/GenBank/DDBJ databases">
        <title>Genomic Encyclopedia of Type Strains, Phase IV (KMG-IV): sequencing the most valuable type-strain genomes for metagenomic binning, comparative biology and taxonomic classification.</title>
        <authorList>
            <person name="Goeker M."/>
        </authorList>
    </citation>
    <scope>NUCLEOTIDE SEQUENCE</scope>
    <source>
        <strain evidence="3">DSM 19659</strain>
    </source>
</reference>
<dbReference type="InterPro" id="IPR036264">
    <property type="entry name" value="Bact_exopeptidase_dim_dom"/>
</dbReference>
<dbReference type="GO" id="GO:0071713">
    <property type="term" value="F:para-aminobenzoyl-glutamate hydrolase activity"/>
    <property type="evidence" value="ECO:0007669"/>
    <property type="project" value="TreeGrafter"/>
</dbReference>
<dbReference type="Gene3D" id="3.40.630.10">
    <property type="entry name" value="Zn peptidases"/>
    <property type="match status" value="1"/>
</dbReference>
<evidence type="ECO:0000313" key="4">
    <source>
        <dbReference type="Proteomes" id="UP001241537"/>
    </source>
</evidence>
<dbReference type="SUPFAM" id="SSF55031">
    <property type="entry name" value="Bacterial exopeptidase dimerisation domain"/>
    <property type="match status" value="1"/>
</dbReference>
<feature type="domain" description="Peptidase M20 dimerisation" evidence="2">
    <location>
        <begin position="167"/>
        <end position="246"/>
    </location>
</feature>
<dbReference type="NCBIfam" id="TIGR01891">
    <property type="entry name" value="amidohydrolases"/>
    <property type="match status" value="1"/>
</dbReference>
<dbReference type="InterPro" id="IPR002933">
    <property type="entry name" value="Peptidase_M20"/>
</dbReference>
<name>A0AAE3VBK7_9FIRM</name>
<dbReference type="GO" id="GO:0046657">
    <property type="term" value="P:folic acid catabolic process"/>
    <property type="evidence" value="ECO:0007669"/>
    <property type="project" value="TreeGrafter"/>
</dbReference>
<dbReference type="Pfam" id="PF07687">
    <property type="entry name" value="M20_dimer"/>
    <property type="match status" value="1"/>
</dbReference>
<dbReference type="SUPFAM" id="SSF53187">
    <property type="entry name" value="Zn-dependent exopeptidases"/>
    <property type="match status" value="1"/>
</dbReference>
<dbReference type="CDD" id="cd03887">
    <property type="entry name" value="M20_Acy1L2"/>
    <property type="match status" value="1"/>
</dbReference>
<dbReference type="InterPro" id="IPR017439">
    <property type="entry name" value="Amidohydrolase"/>
</dbReference>
<dbReference type="RefSeq" id="WP_307255244.1">
    <property type="nucleotide sequence ID" value="NZ_JAUSTO010000015.1"/>
</dbReference>
<comment type="similarity">
    <text evidence="1">Belongs to the peptidase M20A family.</text>
</comment>